<dbReference type="GO" id="GO:0005840">
    <property type="term" value="C:ribosome"/>
    <property type="evidence" value="ECO:0007669"/>
    <property type="project" value="UniProtKB-KW"/>
</dbReference>
<dbReference type="GeneID" id="67123563"/>
<dbReference type="FunFam" id="3.90.930.12:FF:000001">
    <property type="entry name" value="50S ribosomal protein L6"/>
    <property type="match status" value="1"/>
</dbReference>
<keyword evidence="11" id="KW-0150">Chloroplast</keyword>
<proteinExistence type="inferred from homology"/>
<dbReference type="InterPro" id="IPR020040">
    <property type="entry name" value="Ribosomal_uL6_a/b-dom"/>
</dbReference>
<dbReference type="EMBL" id="MT383641">
    <property type="protein sequence ID" value="QWM93429.1"/>
    <property type="molecule type" value="Genomic_DNA"/>
</dbReference>
<comment type="function">
    <text evidence="6 8">Binds 23S rRNA.</text>
</comment>
<dbReference type="AlphaFoldDB" id="A0A8F0WGN4"/>
<geneLocation type="chloroplast" evidence="11"/>
<dbReference type="PANTHER" id="PTHR11655:SF14">
    <property type="entry name" value="LARGE RIBOSOMAL SUBUNIT PROTEIN UL6M"/>
    <property type="match status" value="1"/>
</dbReference>
<comment type="subunit">
    <text evidence="8">Part of the 50S ribosomal subunit.</text>
</comment>
<evidence type="ECO:0000256" key="1">
    <source>
        <dbReference type="ARBA" id="ARBA00009356"/>
    </source>
</evidence>
<keyword evidence="4 8" id="KW-0689">Ribosomal protein</keyword>
<dbReference type="PIRSF" id="PIRSF002162">
    <property type="entry name" value="Ribosomal_L6"/>
    <property type="match status" value="1"/>
</dbReference>
<keyword evidence="11" id="KW-0934">Plastid</keyword>
<dbReference type="SUPFAM" id="SSF56053">
    <property type="entry name" value="Ribosomal protein L6"/>
    <property type="match status" value="2"/>
</dbReference>
<evidence type="ECO:0000259" key="10">
    <source>
        <dbReference type="Pfam" id="PF00347"/>
    </source>
</evidence>
<dbReference type="PANTHER" id="PTHR11655">
    <property type="entry name" value="60S/50S RIBOSOMAL PROTEIN L6/L9"/>
    <property type="match status" value="1"/>
</dbReference>
<dbReference type="InterPro" id="IPR000702">
    <property type="entry name" value="Ribosomal_uL6-like"/>
</dbReference>
<keyword evidence="5 8" id="KW-0687">Ribonucleoprotein</keyword>
<dbReference type="GO" id="GO:1990904">
    <property type="term" value="C:ribonucleoprotein complex"/>
    <property type="evidence" value="ECO:0007669"/>
    <property type="project" value="UniProtKB-KW"/>
</dbReference>
<keyword evidence="3 8" id="KW-0694">RNA-binding</keyword>
<dbReference type="HAMAP" id="MF_01365_B">
    <property type="entry name" value="Ribosomal_uL6_B"/>
    <property type="match status" value="1"/>
</dbReference>
<dbReference type="PRINTS" id="PR00059">
    <property type="entry name" value="RIBOSOMALL6"/>
</dbReference>
<feature type="domain" description="Large ribosomal subunit protein uL6 alpha-beta" evidence="10">
    <location>
        <begin position="28"/>
        <end position="98"/>
    </location>
</feature>
<evidence type="ECO:0000256" key="5">
    <source>
        <dbReference type="ARBA" id="ARBA00023274"/>
    </source>
</evidence>
<keyword evidence="2 8" id="KW-0699">rRNA-binding</keyword>
<dbReference type="NCBIfam" id="TIGR03654">
    <property type="entry name" value="L6_bact"/>
    <property type="match status" value="1"/>
</dbReference>
<name>A0A8F0WGN4_9STRA</name>
<organism evidence="11">
    <name type="scientific">Fistulifera saprophila</name>
    <dbReference type="NCBI Taxonomy" id="880757"/>
    <lineage>
        <taxon>Eukaryota</taxon>
        <taxon>Sar</taxon>
        <taxon>Stramenopiles</taxon>
        <taxon>Ochrophyta</taxon>
        <taxon>Bacillariophyta</taxon>
        <taxon>Bacillariophyceae</taxon>
        <taxon>Bacillariophycidae</taxon>
        <taxon>Naviculales</taxon>
        <taxon>Naviculaceae</taxon>
        <taxon>Fistulifera</taxon>
    </lineage>
</organism>
<dbReference type="InterPro" id="IPR019906">
    <property type="entry name" value="Ribosomal_uL6_bac-type"/>
</dbReference>
<evidence type="ECO:0000256" key="6">
    <source>
        <dbReference type="ARBA" id="ARBA00055700"/>
    </source>
</evidence>
<dbReference type="Pfam" id="PF00347">
    <property type="entry name" value="Ribosomal_L6"/>
    <property type="match status" value="2"/>
</dbReference>
<dbReference type="RefSeq" id="YP_010133939.1">
    <property type="nucleotide sequence ID" value="NC_056790.1"/>
</dbReference>
<dbReference type="InterPro" id="IPR002358">
    <property type="entry name" value="Ribosomal_uL6_CS"/>
</dbReference>
<evidence type="ECO:0000256" key="9">
    <source>
        <dbReference type="RuleBase" id="RU003869"/>
    </source>
</evidence>
<evidence type="ECO:0000256" key="7">
    <source>
        <dbReference type="ARBA" id="ARBA00069413"/>
    </source>
</evidence>
<comment type="similarity">
    <text evidence="1 8 9">Belongs to the universal ribosomal protein uL6 family.</text>
</comment>
<dbReference type="PROSITE" id="PS00525">
    <property type="entry name" value="RIBOSOMAL_L6_1"/>
    <property type="match status" value="1"/>
</dbReference>
<dbReference type="InterPro" id="IPR036789">
    <property type="entry name" value="Ribosomal_uL6-like_a/b-dom_sf"/>
</dbReference>
<dbReference type="Gene3D" id="3.90.930.12">
    <property type="entry name" value="Ribosomal protein L6, alpha-beta domain"/>
    <property type="match status" value="2"/>
</dbReference>
<dbReference type="GO" id="GO:0019843">
    <property type="term" value="F:rRNA binding"/>
    <property type="evidence" value="ECO:0007669"/>
    <property type="project" value="UniProtKB-UniRule"/>
</dbReference>
<dbReference type="FunFam" id="3.90.930.12:FF:000002">
    <property type="entry name" value="50S ribosomal protein L6"/>
    <property type="match status" value="1"/>
</dbReference>
<dbReference type="GO" id="GO:0009507">
    <property type="term" value="C:chloroplast"/>
    <property type="evidence" value="ECO:0007669"/>
    <property type="project" value="UniProtKB-SubCell"/>
</dbReference>
<accession>A0A8F0WGN4</accession>
<evidence type="ECO:0000256" key="3">
    <source>
        <dbReference type="ARBA" id="ARBA00022884"/>
    </source>
</evidence>
<evidence type="ECO:0000313" key="11">
    <source>
        <dbReference type="EMBL" id="QWM93429.1"/>
    </source>
</evidence>
<reference evidence="11" key="1">
    <citation type="journal article" date="2021" name="Ecol Indic">
        <title>Morphological and molecular identification reveals that waters from an isolated oasis in Tamanrasset (extreme South of Algerian Sahara) are colonized by opportunistic and pollution-tolerant diatom species.</title>
        <authorList>
            <person name="Gastineau R."/>
            <person name="Hamedi C."/>
            <person name="Baba Hamed M.B."/>
            <person name="Abi-Ayad S.-M.E.-A."/>
            <person name="Bak M."/>
            <person name="Lemieux C."/>
            <person name="Turmel M."/>
            <person name="Dobosz S."/>
            <person name="Wrobel R.J."/>
            <person name="Kierzek A."/>
            <person name="Lange-Bertalot H."/>
            <person name="Witkowski A."/>
        </authorList>
    </citation>
    <scope>NUCLEOTIDE SEQUENCE</scope>
    <source>
        <strain evidence="11">SZCZR1829</strain>
    </source>
</reference>
<dbReference type="GO" id="GO:0006412">
    <property type="term" value="P:translation"/>
    <property type="evidence" value="ECO:0007669"/>
    <property type="project" value="UniProtKB-UniRule"/>
</dbReference>
<comment type="subcellular location">
    <subcellularLocation>
        <location evidence="8">Plastid</location>
        <location evidence="8">Chloroplast</location>
    </subcellularLocation>
</comment>
<evidence type="ECO:0000256" key="4">
    <source>
        <dbReference type="ARBA" id="ARBA00022980"/>
    </source>
</evidence>
<dbReference type="GO" id="GO:0003735">
    <property type="term" value="F:structural constituent of ribosome"/>
    <property type="evidence" value="ECO:0007669"/>
    <property type="project" value="InterPro"/>
</dbReference>
<feature type="domain" description="Large ribosomal subunit protein uL6 alpha-beta" evidence="10">
    <location>
        <begin position="108"/>
        <end position="181"/>
    </location>
</feature>
<evidence type="ECO:0000256" key="8">
    <source>
        <dbReference type="HAMAP-Rule" id="MF_01365"/>
    </source>
</evidence>
<evidence type="ECO:0000256" key="2">
    <source>
        <dbReference type="ARBA" id="ARBA00022730"/>
    </source>
</evidence>
<gene>
    <name evidence="8 11" type="primary">rpl6</name>
</gene>
<sequence>MGVKFYVIFGKIKGVFTMSRIGKLPIKIPDSVTIDYRDSEIIVKGKFGTLQRSVPEIISLVQEDGKLNVNLKENDKKIKALHGLYRTLINNMVIGVSEQFTITLNLKGVGYRAAVQGNEIVLSLGYSHPVKIEIPNNISVEVLQNTTVNLKSCDKESLGLFAANIRSWRKPEPYKGKGILYKNEKILRKAGKSGK</sequence>
<protein>
    <recommendedName>
        <fullName evidence="7 8">Large ribosomal subunit protein uL6c</fullName>
    </recommendedName>
</protein>